<evidence type="ECO:0000256" key="1">
    <source>
        <dbReference type="SAM" id="Phobius"/>
    </source>
</evidence>
<feature type="transmembrane region" description="Helical" evidence="1">
    <location>
        <begin position="134"/>
        <end position="156"/>
    </location>
</feature>
<evidence type="ECO:0000313" key="2">
    <source>
        <dbReference type="EMBL" id="TRW47107.1"/>
    </source>
</evidence>
<accession>A0A552WWF1</accession>
<comment type="caution">
    <text evidence="2">The sequence shown here is derived from an EMBL/GenBank/DDBJ whole genome shotgun (WGS) entry which is preliminary data.</text>
</comment>
<name>A0A552WWF1_9MICO</name>
<reference evidence="2 3" key="1">
    <citation type="submission" date="2019-07" db="EMBL/GenBank/DDBJ databases">
        <title>Georgenia wutianyii sp. nov. and Georgenia *** sp. nov. isolated from plateau pika (Ochotona curzoniae) in the Qinghai-Tibet plateau of China.</title>
        <authorList>
            <person name="Tian Z."/>
        </authorList>
    </citation>
    <scope>NUCLEOTIDE SEQUENCE [LARGE SCALE GENOMIC DNA]</scope>
    <source>
        <strain evidence="2 3">Z446</strain>
    </source>
</reference>
<dbReference type="EMBL" id="VJXR01000004">
    <property type="protein sequence ID" value="TRW47107.1"/>
    <property type="molecule type" value="Genomic_DNA"/>
</dbReference>
<feature type="transmembrane region" description="Helical" evidence="1">
    <location>
        <begin position="46"/>
        <end position="71"/>
    </location>
</feature>
<dbReference type="Pfam" id="PF14329">
    <property type="entry name" value="DUF4386"/>
    <property type="match status" value="1"/>
</dbReference>
<keyword evidence="1" id="KW-0812">Transmembrane</keyword>
<feature type="transmembrane region" description="Helical" evidence="1">
    <location>
        <begin position="168"/>
        <end position="188"/>
    </location>
</feature>
<dbReference type="RefSeq" id="WP_143416944.1">
    <property type="nucleotide sequence ID" value="NZ_VJXR01000004.1"/>
</dbReference>
<dbReference type="InterPro" id="IPR025495">
    <property type="entry name" value="DUF4386"/>
</dbReference>
<keyword evidence="1" id="KW-1133">Transmembrane helix</keyword>
<dbReference type="AlphaFoldDB" id="A0A552WWF1"/>
<sequence length="244" mass="25446">MSNTRRTARIAGVFYLITFVSIPSLFLYDPVRRADYLTSTGDDTGILLAAFLEVLVALAGIGTAITLFPIVKRQNETMALGFVASRTLEAAMILVGVASILSLVTLRQDLGAATGANAASLLSTGASHIATYDWAFTLGQSLVPGLNAILLGTLLYKSGLVPRVLPALGLIGAPLHLTAVALTIFGVIDRAGPVALIAVIPIALWEFSLGIYLVVKGFKPSPILTTTAPPLPPVATTREALPVA</sequence>
<gene>
    <name evidence="2" type="ORF">FJ693_02370</name>
</gene>
<keyword evidence="3" id="KW-1185">Reference proteome</keyword>
<feature type="transmembrane region" description="Helical" evidence="1">
    <location>
        <begin position="194"/>
        <end position="215"/>
    </location>
</feature>
<evidence type="ECO:0000313" key="3">
    <source>
        <dbReference type="Proteomes" id="UP000318693"/>
    </source>
</evidence>
<proteinExistence type="predicted"/>
<dbReference type="Proteomes" id="UP000318693">
    <property type="component" value="Unassembled WGS sequence"/>
</dbReference>
<keyword evidence="1" id="KW-0472">Membrane</keyword>
<feature type="transmembrane region" description="Helical" evidence="1">
    <location>
        <begin position="7"/>
        <end position="26"/>
    </location>
</feature>
<organism evidence="2 3">
    <name type="scientific">Georgenia yuyongxinii</name>
    <dbReference type="NCBI Taxonomy" id="2589797"/>
    <lineage>
        <taxon>Bacteria</taxon>
        <taxon>Bacillati</taxon>
        <taxon>Actinomycetota</taxon>
        <taxon>Actinomycetes</taxon>
        <taxon>Micrococcales</taxon>
        <taxon>Bogoriellaceae</taxon>
        <taxon>Georgenia</taxon>
    </lineage>
</organism>
<protein>
    <submittedName>
        <fullName evidence="2">DUF4386 domain-containing protein</fullName>
    </submittedName>
</protein>